<proteinExistence type="predicted"/>
<gene>
    <name evidence="2" type="ORF">EJ04DRAFT_514903</name>
</gene>
<dbReference type="OrthoDB" id="2355426at2759"/>
<protein>
    <submittedName>
        <fullName evidence="2">Uncharacterized protein</fullName>
    </submittedName>
</protein>
<accession>A0A9P4V085</accession>
<name>A0A9P4V085_9PLEO</name>
<comment type="caution">
    <text evidence="2">The sequence shown here is derived from an EMBL/GenBank/DDBJ whole genome shotgun (WGS) entry which is preliminary data.</text>
</comment>
<sequence length="92" mass="10054">MHIVAFLPLLLPAASAWTLVLANRVWDGTGNKGCTPATTPAGSTLDWDRAWLSDCCVHLYNDASCSSQVGYSCKDWKKTTSQRISTFKVTNC</sequence>
<dbReference type="Proteomes" id="UP000799444">
    <property type="component" value="Unassembled WGS sequence"/>
</dbReference>
<organism evidence="2 3">
    <name type="scientific">Polyplosphaeria fusca</name>
    <dbReference type="NCBI Taxonomy" id="682080"/>
    <lineage>
        <taxon>Eukaryota</taxon>
        <taxon>Fungi</taxon>
        <taxon>Dikarya</taxon>
        <taxon>Ascomycota</taxon>
        <taxon>Pezizomycotina</taxon>
        <taxon>Dothideomycetes</taxon>
        <taxon>Pleosporomycetidae</taxon>
        <taxon>Pleosporales</taxon>
        <taxon>Tetraplosphaeriaceae</taxon>
        <taxon>Polyplosphaeria</taxon>
    </lineage>
</organism>
<keyword evidence="1" id="KW-0732">Signal</keyword>
<reference evidence="2" key="1">
    <citation type="journal article" date="2020" name="Stud. Mycol.">
        <title>101 Dothideomycetes genomes: a test case for predicting lifestyles and emergence of pathogens.</title>
        <authorList>
            <person name="Haridas S."/>
            <person name="Albert R."/>
            <person name="Binder M."/>
            <person name="Bloem J."/>
            <person name="Labutti K."/>
            <person name="Salamov A."/>
            <person name="Andreopoulos B."/>
            <person name="Baker S."/>
            <person name="Barry K."/>
            <person name="Bills G."/>
            <person name="Bluhm B."/>
            <person name="Cannon C."/>
            <person name="Castanera R."/>
            <person name="Culley D."/>
            <person name="Daum C."/>
            <person name="Ezra D."/>
            <person name="Gonzalez J."/>
            <person name="Henrissat B."/>
            <person name="Kuo A."/>
            <person name="Liang C."/>
            <person name="Lipzen A."/>
            <person name="Lutzoni F."/>
            <person name="Magnuson J."/>
            <person name="Mondo S."/>
            <person name="Nolan M."/>
            <person name="Ohm R."/>
            <person name="Pangilinan J."/>
            <person name="Park H.-J."/>
            <person name="Ramirez L."/>
            <person name="Alfaro M."/>
            <person name="Sun H."/>
            <person name="Tritt A."/>
            <person name="Yoshinaga Y."/>
            <person name="Zwiers L.-H."/>
            <person name="Turgeon B."/>
            <person name="Goodwin S."/>
            <person name="Spatafora J."/>
            <person name="Crous P."/>
            <person name="Grigoriev I."/>
        </authorList>
    </citation>
    <scope>NUCLEOTIDE SEQUENCE</scope>
    <source>
        <strain evidence="2">CBS 125425</strain>
    </source>
</reference>
<evidence type="ECO:0000313" key="3">
    <source>
        <dbReference type="Proteomes" id="UP000799444"/>
    </source>
</evidence>
<evidence type="ECO:0000313" key="2">
    <source>
        <dbReference type="EMBL" id="KAF2730995.1"/>
    </source>
</evidence>
<dbReference type="AlphaFoldDB" id="A0A9P4V085"/>
<evidence type="ECO:0000256" key="1">
    <source>
        <dbReference type="SAM" id="SignalP"/>
    </source>
</evidence>
<keyword evidence="3" id="KW-1185">Reference proteome</keyword>
<feature type="signal peptide" evidence="1">
    <location>
        <begin position="1"/>
        <end position="16"/>
    </location>
</feature>
<feature type="chain" id="PRO_5040263297" evidence="1">
    <location>
        <begin position="17"/>
        <end position="92"/>
    </location>
</feature>
<dbReference type="EMBL" id="ML996205">
    <property type="protein sequence ID" value="KAF2730995.1"/>
    <property type="molecule type" value="Genomic_DNA"/>
</dbReference>